<dbReference type="GO" id="GO:0003677">
    <property type="term" value="F:DNA binding"/>
    <property type="evidence" value="ECO:0007669"/>
    <property type="project" value="UniProtKB-KW"/>
</dbReference>
<dbReference type="InterPro" id="IPR011711">
    <property type="entry name" value="GntR_C"/>
</dbReference>
<keyword evidence="5" id="KW-0670">Pyruvate</keyword>
<keyword evidence="2" id="KW-0238">DNA-binding</keyword>
<dbReference type="Proteomes" id="UP000199371">
    <property type="component" value="Unassembled WGS sequence"/>
</dbReference>
<name>A0A1H6KUN2_9GAMM</name>
<feature type="domain" description="HTH gntR-type" evidence="4">
    <location>
        <begin position="21"/>
        <end position="89"/>
    </location>
</feature>
<dbReference type="SUPFAM" id="SSF48008">
    <property type="entry name" value="GntR ligand-binding domain-like"/>
    <property type="match status" value="1"/>
</dbReference>
<sequence length="249" mass="27340">MTKTVQTLPNTSPQRPTPAGARLYLQIAEKLAGRISAGELPPGSRLPAERDLAQSYDVSRQTVREALIALEVSGLVEIRPGSGIYVQKAAENRHGLKSSIVADDAPGPLEIMEARLLLEGDAAALAAERISNEELQKLKAYLQQMTLLVQAQKSTEAEAYDGKFHQLIASATRNSALQSMIEWLWQLRESSELSRLFARKIQQQVAGPNILAHEKIYQCISRRDADGARAAMEAHISEVTQAYLLLISD</sequence>
<evidence type="ECO:0000256" key="2">
    <source>
        <dbReference type="ARBA" id="ARBA00023125"/>
    </source>
</evidence>
<dbReference type="InterPro" id="IPR000524">
    <property type="entry name" value="Tscrpt_reg_HTH_GntR"/>
</dbReference>
<evidence type="ECO:0000259" key="4">
    <source>
        <dbReference type="PROSITE" id="PS50949"/>
    </source>
</evidence>
<dbReference type="InterPro" id="IPR036390">
    <property type="entry name" value="WH_DNA-bd_sf"/>
</dbReference>
<keyword evidence="1" id="KW-0805">Transcription regulation</keyword>
<dbReference type="SUPFAM" id="SSF46785">
    <property type="entry name" value="Winged helix' DNA-binding domain"/>
    <property type="match status" value="1"/>
</dbReference>
<dbReference type="InterPro" id="IPR036388">
    <property type="entry name" value="WH-like_DNA-bd_sf"/>
</dbReference>
<dbReference type="InterPro" id="IPR008920">
    <property type="entry name" value="TF_FadR/GntR_C"/>
</dbReference>
<accession>A0A1H6KUN2</accession>
<dbReference type="Gene3D" id="1.20.120.530">
    <property type="entry name" value="GntR ligand-binding domain-like"/>
    <property type="match status" value="1"/>
</dbReference>
<evidence type="ECO:0000313" key="5">
    <source>
        <dbReference type="EMBL" id="SEH77277.1"/>
    </source>
</evidence>
<keyword evidence="6" id="KW-1185">Reference proteome</keyword>
<gene>
    <name evidence="5" type="ORF">SAMN05660691_01294</name>
</gene>
<dbReference type="RefSeq" id="WP_177172175.1">
    <property type="nucleotide sequence ID" value="NZ_FNXF01000004.1"/>
</dbReference>
<dbReference type="PANTHER" id="PTHR43537">
    <property type="entry name" value="TRANSCRIPTIONAL REGULATOR, GNTR FAMILY"/>
    <property type="match status" value="1"/>
</dbReference>
<evidence type="ECO:0000313" key="6">
    <source>
        <dbReference type="Proteomes" id="UP000199371"/>
    </source>
</evidence>
<organism evidence="5 6">
    <name type="scientific">Rheinheimera pacifica</name>
    <dbReference type="NCBI Taxonomy" id="173990"/>
    <lineage>
        <taxon>Bacteria</taxon>
        <taxon>Pseudomonadati</taxon>
        <taxon>Pseudomonadota</taxon>
        <taxon>Gammaproteobacteria</taxon>
        <taxon>Chromatiales</taxon>
        <taxon>Chromatiaceae</taxon>
        <taxon>Rheinheimera</taxon>
    </lineage>
</organism>
<dbReference type="Pfam" id="PF00392">
    <property type="entry name" value="GntR"/>
    <property type="match status" value="1"/>
</dbReference>
<dbReference type="Gene3D" id="1.10.10.10">
    <property type="entry name" value="Winged helix-like DNA-binding domain superfamily/Winged helix DNA-binding domain"/>
    <property type="match status" value="1"/>
</dbReference>
<proteinExistence type="predicted"/>
<dbReference type="GO" id="GO:0003700">
    <property type="term" value="F:DNA-binding transcription factor activity"/>
    <property type="evidence" value="ECO:0007669"/>
    <property type="project" value="InterPro"/>
</dbReference>
<dbReference type="STRING" id="173990.SAMN05660691_01294"/>
<dbReference type="PROSITE" id="PS50949">
    <property type="entry name" value="HTH_GNTR"/>
    <property type="match status" value="1"/>
</dbReference>
<keyword evidence="3" id="KW-0804">Transcription</keyword>
<dbReference type="AlphaFoldDB" id="A0A1H6KUN2"/>
<evidence type="ECO:0000256" key="1">
    <source>
        <dbReference type="ARBA" id="ARBA00023015"/>
    </source>
</evidence>
<protein>
    <submittedName>
        <fullName evidence="5">GntR family transcriptional regulator, transcriptional repressor for pyruvate dehydrogenase complex</fullName>
    </submittedName>
</protein>
<dbReference type="EMBL" id="FNXF01000004">
    <property type="protein sequence ID" value="SEH77277.1"/>
    <property type="molecule type" value="Genomic_DNA"/>
</dbReference>
<dbReference type="PANTHER" id="PTHR43537:SF5">
    <property type="entry name" value="UXU OPERON TRANSCRIPTIONAL REGULATOR"/>
    <property type="match status" value="1"/>
</dbReference>
<dbReference type="SMART" id="SM00895">
    <property type="entry name" value="FCD"/>
    <property type="match status" value="1"/>
</dbReference>
<dbReference type="PRINTS" id="PR00035">
    <property type="entry name" value="HTHGNTR"/>
</dbReference>
<dbReference type="SMART" id="SM00345">
    <property type="entry name" value="HTH_GNTR"/>
    <property type="match status" value="1"/>
</dbReference>
<dbReference type="CDD" id="cd07377">
    <property type="entry name" value="WHTH_GntR"/>
    <property type="match status" value="1"/>
</dbReference>
<reference evidence="6" key="1">
    <citation type="submission" date="2016-10" db="EMBL/GenBank/DDBJ databases">
        <authorList>
            <person name="Varghese N."/>
            <person name="Submissions S."/>
        </authorList>
    </citation>
    <scope>NUCLEOTIDE SEQUENCE [LARGE SCALE GENOMIC DNA]</scope>
    <source>
        <strain evidence="6">DSM 17616</strain>
    </source>
</reference>
<dbReference type="Pfam" id="PF07729">
    <property type="entry name" value="FCD"/>
    <property type="match status" value="1"/>
</dbReference>
<evidence type="ECO:0000256" key="3">
    <source>
        <dbReference type="ARBA" id="ARBA00023163"/>
    </source>
</evidence>